<feature type="transmembrane region" description="Helical" evidence="1">
    <location>
        <begin position="6"/>
        <end position="28"/>
    </location>
</feature>
<dbReference type="AlphaFoldDB" id="Q797V2"/>
<gene>
    <name evidence="2" type="primary">MLCB250.69</name>
</gene>
<evidence type="ECO:0000313" key="2">
    <source>
        <dbReference type="EMBL" id="CAB10663.1"/>
    </source>
</evidence>
<reference evidence="2" key="2">
    <citation type="submission" date="1997-07" db="EMBL/GenBank/DDBJ databases">
        <authorList>
            <person name="Seeger K.J."/>
            <person name="Harris D."/>
        </authorList>
    </citation>
    <scope>NUCLEOTIDE SEQUENCE</scope>
</reference>
<dbReference type="EMBL" id="Z97369">
    <property type="protein sequence ID" value="CAB10663.1"/>
    <property type="molecule type" value="Genomic_DNA"/>
</dbReference>
<protein>
    <submittedName>
        <fullName evidence="2">Uncharacterized protein</fullName>
    </submittedName>
</protein>
<feature type="transmembrane region" description="Helical" evidence="1">
    <location>
        <begin position="99"/>
        <end position="119"/>
    </location>
</feature>
<keyword evidence="1" id="KW-0812">Transmembrane</keyword>
<reference evidence="2" key="1">
    <citation type="journal article" date="1993" name="Mol. Microbiol.">
        <title>Use of an ordered cosmid library to deduce the genomic organization of Mycobacterium leprae.</title>
        <authorList>
            <person name="Eiglmeier K."/>
            <person name="Honore N."/>
            <person name="Woods S.A."/>
            <person name="Caudron B."/>
            <person name="Cole S.T."/>
        </authorList>
    </citation>
    <scope>NUCLEOTIDE SEQUENCE</scope>
</reference>
<name>Q797V2_MYCLR</name>
<keyword evidence="1" id="KW-0472">Membrane</keyword>
<accession>Q797V2</accession>
<reference evidence="2" key="3">
    <citation type="submission" date="1997-07" db="EMBL/GenBank/DDBJ databases">
        <authorList>
            <person name="Parkhill J."/>
            <person name="Barrell B.G."/>
            <person name="Rajandream M.A."/>
        </authorList>
    </citation>
    <scope>NUCLEOTIDE SEQUENCE</scope>
</reference>
<organism evidence="2">
    <name type="scientific">Mycobacterium leprae</name>
    <dbReference type="NCBI Taxonomy" id="1769"/>
    <lineage>
        <taxon>Bacteria</taxon>
        <taxon>Bacillati</taxon>
        <taxon>Actinomycetota</taxon>
        <taxon>Actinomycetes</taxon>
        <taxon>Mycobacteriales</taxon>
        <taxon>Mycobacteriaceae</taxon>
        <taxon>Mycobacterium</taxon>
    </lineage>
</organism>
<proteinExistence type="predicted"/>
<evidence type="ECO:0000256" key="1">
    <source>
        <dbReference type="SAM" id="Phobius"/>
    </source>
</evidence>
<keyword evidence="1" id="KW-1133">Transmembrane helix</keyword>
<sequence length="136" mass="14720">MHSFHIFIFLIVQRLVSGILIPLPLAMLTRNIGPSRLGPLNGLMSIPVLIGPVGVHGTGRLVDLHLQLAVDLLDQPADRLDRVLLGGVVVPKEHSMLSAPFAFIGMLLLFSLAMFLYGVSSIPSHGSMADPRVWIP</sequence>